<reference evidence="2" key="1">
    <citation type="journal article" date="2022" name="Front. Microbiol.">
        <title>Mirubactin C rescues the lethal effect of cell wall biosynthesis mutations in Bacillus subtilis.</title>
        <authorList>
            <person name="Kepplinger B."/>
            <person name="Wen X."/>
            <person name="Tyler A.R."/>
            <person name="Kim B.Y."/>
            <person name="Brown J."/>
            <person name="Banks P."/>
            <person name="Dashti Y."/>
            <person name="Mackenzie E.S."/>
            <person name="Wills C."/>
            <person name="Kawai Y."/>
            <person name="Waldron K.J."/>
            <person name="Allenby N.E.E."/>
            <person name="Wu L.J."/>
            <person name="Hall M.J."/>
            <person name="Errington J."/>
        </authorList>
    </citation>
    <scope>NUCLEOTIDE SEQUENCE</scope>
    <source>
        <strain evidence="2">MDA8-470</strain>
    </source>
</reference>
<evidence type="ECO:0000313" key="3">
    <source>
        <dbReference type="Proteomes" id="UP001164963"/>
    </source>
</evidence>
<gene>
    <name evidence="2" type="ORF">NEH16_31600</name>
</gene>
<dbReference type="Pfam" id="PF00561">
    <property type="entry name" value="Abhydrolase_1"/>
    <property type="match status" value="1"/>
</dbReference>
<feature type="domain" description="AB hydrolase-1" evidence="1">
    <location>
        <begin position="24"/>
        <end position="124"/>
    </location>
</feature>
<accession>A0ABY6Q109</accession>
<evidence type="ECO:0000259" key="1">
    <source>
        <dbReference type="Pfam" id="PF00561"/>
    </source>
</evidence>
<proteinExistence type="predicted"/>
<dbReference type="InterPro" id="IPR029058">
    <property type="entry name" value="AB_hydrolase_fold"/>
</dbReference>
<dbReference type="Gene3D" id="3.40.50.1820">
    <property type="entry name" value="alpha/beta hydrolase"/>
    <property type="match status" value="1"/>
</dbReference>
<protein>
    <submittedName>
        <fullName evidence="2">Alpha/beta hydrolase</fullName>
    </submittedName>
</protein>
<name>A0ABY6Q109_9ACTN</name>
<keyword evidence="3" id="KW-1185">Reference proteome</keyword>
<sequence>MVTTTAHVSVPGTELYYEKTGTGPLLFLMDGGGGDARRTAALVERLSDRCTVITYDRRGMSRSAVGDPAPELGPQVHTEDLALLMEALADGPSLLFGHSVGGVIGLHLTARRPDLVSVYAAHEPSELALLTGADREAAAGLIAAAESDYRTSGWGPALAHMARFNDIDVTAQDAEPDVVPAPMTPEQLANIEFFLAHEIGSYRHHLMSEADLDALKSGPTRIVPLAGRPSDRSWSYRCARNLADRLGTPLESVPGGHNGLKTHPTAFAVRLHEVLTAS</sequence>
<dbReference type="SUPFAM" id="SSF53474">
    <property type="entry name" value="alpha/beta-Hydrolases"/>
    <property type="match status" value="1"/>
</dbReference>
<dbReference type="InterPro" id="IPR000073">
    <property type="entry name" value="AB_hydrolase_1"/>
</dbReference>
<dbReference type="RefSeq" id="WP_265546551.1">
    <property type="nucleotide sequence ID" value="NZ_CP098740.1"/>
</dbReference>
<dbReference type="PANTHER" id="PTHR43433:SF5">
    <property type="entry name" value="AB HYDROLASE-1 DOMAIN-CONTAINING PROTEIN"/>
    <property type="match status" value="1"/>
</dbReference>
<dbReference type="GO" id="GO:0016787">
    <property type="term" value="F:hydrolase activity"/>
    <property type="evidence" value="ECO:0007669"/>
    <property type="project" value="UniProtKB-KW"/>
</dbReference>
<organism evidence="2 3">
    <name type="scientific">Streptomyces drozdowiczii</name>
    <dbReference type="NCBI Taxonomy" id="202862"/>
    <lineage>
        <taxon>Bacteria</taxon>
        <taxon>Bacillati</taxon>
        <taxon>Actinomycetota</taxon>
        <taxon>Actinomycetes</taxon>
        <taxon>Kitasatosporales</taxon>
        <taxon>Streptomycetaceae</taxon>
        <taxon>Streptomyces</taxon>
    </lineage>
</organism>
<evidence type="ECO:0000313" key="2">
    <source>
        <dbReference type="EMBL" id="UZK58029.1"/>
    </source>
</evidence>
<keyword evidence="2" id="KW-0378">Hydrolase</keyword>
<dbReference type="InterPro" id="IPR050471">
    <property type="entry name" value="AB_hydrolase"/>
</dbReference>
<dbReference type="EMBL" id="CP098740">
    <property type="protein sequence ID" value="UZK58029.1"/>
    <property type="molecule type" value="Genomic_DNA"/>
</dbReference>
<dbReference type="Proteomes" id="UP001164963">
    <property type="component" value="Chromosome"/>
</dbReference>
<dbReference type="PANTHER" id="PTHR43433">
    <property type="entry name" value="HYDROLASE, ALPHA/BETA FOLD FAMILY PROTEIN"/>
    <property type="match status" value="1"/>
</dbReference>